<feature type="region of interest" description="Disordered" evidence="1">
    <location>
        <begin position="66"/>
        <end position="89"/>
    </location>
</feature>
<gene>
    <name evidence="2" type="ORF">EXIGLDRAFT_728362</name>
</gene>
<dbReference type="OrthoDB" id="10666810at2759"/>
<feature type="region of interest" description="Disordered" evidence="1">
    <location>
        <begin position="1"/>
        <end position="27"/>
    </location>
</feature>
<proteinExistence type="predicted"/>
<name>A0A166B6Q1_EXIGL</name>
<dbReference type="Proteomes" id="UP000077266">
    <property type="component" value="Unassembled WGS sequence"/>
</dbReference>
<protein>
    <submittedName>
        <fullName evidence="2">Uncharacterized protein</fullName>
    </submittedName>
</protein>
<organism evidence="2 3">
    <name type="scientific">Exidia glandulosa HHB12029</name>
    <dbReference type="NCBI Taxonomy" id="1314781"/>
    <lineage>
        <taxon>Eukaryota</taxon>
        <taxon>Fungi</taxon>
        <taxon>Dikarya</taxon>
        <taxon>Basidiomycota</taxon>
        <taxon>Agaricomycotina</taxon>
        <taxon>Agaricomycetes</taxon>
        <taxon>Auriculariales</taxon>
        <taxon>Exidiaceae</taxon>
        <taxon>Exidia</taxon>
    </lineage>
</organism>
<dbReference type="InParanoid" id="A0A166B6Q1"/>
<feature type="region of interest" description="Disordered" evidence="1">
    <location>
        <begin position="140"/>
        <end position="189"/>
    </location>
</feature>
<feature type="compositionally biased region" description="Low complexity" evidence="1">
    <location>
        <begin position="140"/>
        <end position="158"/>
    </location>
</feature>
<evidence type="ECO:0000313" key="2">
    <source>
        <dbReference type="EMBL" id="KZV98349.1"/>
    </source>
</evidence>
<evidence type="ECO:0000256" key="1">
    <source>
        <dbReference type="SAM" id="MobiDB-lite"/>
    </source>
</evidence>
<evidence type="ECO:0000313" key="3">
    <source>
        <dbReference type="Proteomes" id="UP000077266"/>
    </source>
</evidence>
<keyword evidence="3" id="KW-1185">Reference proteome</keyword>
<dbReference type="EMBL" id="KV425920">
    <property type="protein sequence ID" value="KZV98349.1"/>
    <property type="molecule type" value="Genomic_DNA"/>
</dbReference>
<dbReference type="AlphaFoldDB" id="A0A166B6Q1"/>
<reference evidence="2 3" key="1">
    <citation type="journal article" date="2016" name="Mol. Biol. Evol.">
        <title>Comparative Genomics of Early-Diverging Mushroom-Forming Fungi Provides Insights into the Origins of Lignocellulose Decay Capabilities.</title>
        <authorList>
            <person name="Nagy L.G."/>
            <person name="Riley R."/>
            <person name="Tritt A."/>
            <person name="Adam C."/>
            <person name="Daum C."/>
            <person name="Floudas D."/>
            <person name="Sun H."/>
            <person name="Yadav J.S."/>
            <person name="Pangilinan J."/>
            <person name="Larsson K.H."/>
            <person name="Matsuura K."/>
            <person name="Barry K."/>
            <person name="Labutti K."/>
            <person name="Kuo R."/>
            <person name="Ohm R.A."/>
            <person name="Bhattacharya S.S."/>
            <person name="Shirouzu T."/>
            <person name="Yoshinaga Y."/>
            <person name="Martin F.M."/>
            <person name="Grigoriev I.V."/>
            <person name="Hibbett D.S."/>
        </authorList>
    </citation>
    <scope>NUCLEOTIDE SEQUENCE [LARGE SCALE GENOMIC DNA]</scope>
    <source>
        <strain evidence="2 3">HHB12029</strain>
    </source>
</reference>
<accession>A0A166B6Q1</accession>
<sequence>MSCMKHRLTGTTMDFAEPGRESLDTPSLPVTQTAATSLHLTVQSSTARSAWGLKWPFNAIARAASRVQTTVTKRHRDPSSDGSDSAEDTLPAPLEFEEQDQQNDDGELGPQFTDVLCESPTSEHAFSFTKVNCDGDSVVSSIKPASSRPRRPAVSPPSLYEDEGEPAEEDEPDDELEGESVQSRSAPIRGDVLALQCGRRGRRQTLHIPLVPPLERQPNDRHKERLVGLYREWGWHEPELYTLDDVDEDTNRWSAATVNPEIRMFGRLSSSSLNTDAGAGPRI</sequence>
<feature type="compositionally biased region" description="Acidic residues" evidence="1">
    <location>
        <begin position="160"/>
        <end position="178"/>
    </location>
</feature>